<dbReference type="PANTHER" id="PTHR23077">
    <property type="entry name" value="AAA-FAMILY ATPASE"/>
    <property type="match status" value="1"/>
</dbReference>
<reference evidence="6" key="1">
    <citation type="submission" date="2007-04" db="EMBL/GenBank/DDBJ databases">
        <title>Annotation of Pediculus humanus corporis strain USDA.</title>
        <authorList>
            <person name="Kirkness E."/>
            <person name="Hannick L."/>
            <person name="Hass B."/>
            <person name="Bruggner R."/>
            <person name="Lawson D."/>
            <person name="Bidwell S."/>
            <person name="Joardar V."/>
            <person name="Caler E."/>
            <person name="Walenz B."/>
            <person name="Inman J."/>
            <person name="Schobel S."/>
            <person name="Galinsky K."/>
            <person name="Amedeo P."/>
            <person name="Strausberg R."/>
        </authorList>
    </citation>
    <scope>NUCLEOTIDE SEQUENCE</scope>
    <source>
        <strain evidence="6">USDA</strain>
    </source>
</reference>
<evidence type="ECO:0000313" key="6">
    <source>
        <dbReference type="EMBL" id="EEB15056.1"/>
    </source>
</evidence>
<sequence length="446" mass="49317">MAKGILIHGPNGCGKSSLMELISEYFSISTIKIDCSKIFSAISGETEKELHGSFERAKKKAPSIILIDDLHLLCSTTNSSSYHEKRIIATLAFLIDQLSNLNLPIVVLAATSKIHQIDKLLRSSSRFGKEVEITVPTNSQRFEILNILLLNVNHNLVESDVKTVADSTHGFVGADLLSLVSQAMLRNYKTENKTGTVSANDFEWALNKVKPSAMKEIMVDIPNVRWEDIGGLEDLKLKLRQCVEWPLKHKESFNKLGITAPKGLLMFGPPGCSKTMIAKALATESKLNFISVKGPELFNKWVGESERAVRNIFRKARQNAPSIIFIDELDAIGGERNLSSGSNVQERVLAQILIEMDGVVPLDNVTVIAATNRLDRIDSALLRPGRLDQSTQGYSGAEIVAVCREAALKALEENFNADKVSKNHFLKALEIILPRTPKNLLLIYFL</sequence>
<comment type="similarity">
    <text evidence="4">Belongs to the AAA ATPase family.</text>
</comment>
<evidence type="ECO:0000259" key="5">
    <source>
        <dbReference type="SMART" id="SM00382"/>
    </source>
</evidence>
<protein>
    <submittedName>
        <fullName evidence="6 7">Spermatogenesis associated factor, putative</fullName>
        <ecNumber evidence="6">3.6.4.3</ecNumber>
    </submittedName>
</protein>
<dbReference type="GO" id="GO:0005737">
    <property type="term" value="C:cytoplasm"/>
    <property type="evidence" value="ECO:0007669"/>
    <property type="project" value="TreeGrafter"/>
</dbReference>
<reference evidence="6" key="2">
    <citation type="submission" date="2007-04" db="EMBL/GenBank/DDBJ databases">
        <title>The genome of the human body louse.</title>
        <authorList>
            <consortium name="The Human Body Louse Genome Consortium"/>
            <person name="Kirkness E."/>
            <person name="Walenz B."/>
            <person name="Hass B."/>
            <person name="Bruggner R."/>
            <person name="Strausberg R."/>
        </authorList>
    </citation>
    <scope>NUCLEOTIDE SEQUENCE</scope>
    <source>
        <strain evidence="6">USDA</strain>
    </source>
</reference>
<dbReference type="EMBL" id="AAZO01004033">
    <property type="status" value="NOT_ANNOTATED_CDS"/>
    <property type="molecule type" value="Genomic_DNA"/>
</dbReference>
<dbReference type="InterPro" id="IPR050168">
    <property type="entry name" value="AAA_ATPase_domain"/>
</dbReference>
<dbReference type="CTD" id="8231881"/>
<accession>E0VNV0</accession>
<feature type="domain" description="AAA+ ATPase" evidence="5">
    <location>
        <begin position="1"/>
        <end position="137"/>
    </location>
</feature>
<dbReference type="EC" id="3.6.4.3" evidence="6"/>
<dbReference type="SUPFAM" id="SSF52540">
    <property type="entry name" value="P-loop containing nucleoside triphosphate hydrolases"/>
    <property type="match status" value="2"/>
</dbReference>
<dbReference type="PROSITE" id="PS00674">
    <property type="entry name" value="AAA"/>
    <property type="match status" value="1"/>
</dbReference>
<dbReference type="InterPro" id="IPR027417">
    <property type="entry name" value="P-loop_NTPase"/>
</dbReference>
<keyword evidence="8" id="KW-1185">Reference proteome</keyword>
<evidence type="ECO:0000256" key="2">
    <source>
        <dbReference type="ARBA" id="ARBA00022741"/>
    </source>
</evidence>
<dbReference type="GO" id="GO:0005524">
    <property type="term" value="F:ATP binding"/>
    <property type="evidence" value="ECO:0007669"/>
    <property type="project" value="UniProtKB-KW"/>
</dbReference>
<keyword evidence="2 4" id="KW-0547">Nucleotide-binding</keyword>
<dbReference type="Proteomes" id="UP000009046">
    <property type="component" value="Unassembled WGS sequence"/>
</dbReference>
<keyword evidence="3 4" id="KW-0067">ATP-binding</keyword>
<reference evidence="7" key="3">
    <citation type="submission" date="2021-02" db="UniProtKB">
        <authorList>
            <consortium name="EnsemblMetazoa"/>
        </authorList>
    </citation>
    <scope>IDENTIFICATION</scope>
    <source>
        <strain evidence="7">USDA</strain>
    </source>
</reference>
<evidence type="ECO:0000256" key="4">
    <source>
        <dbReference type="RuleBase" id="RU003651"/>
    </source>
</evidence>
<evidence type="ECO:0000256" key="1">
    <source>
        <dbReference type="ARBA" id="ARBA00022737"/>
    </source>
</evidence>
<dbReference type="GO" id="GO:0016887">
    <property type="term" value="F:ATP hydrolysis activity"/>
    <property type="evidence" value="ECO:0007669"/>
    <property type="project" value="InterPro"/>
</dbReference>
<evidence type="ECO:0000313" key="8">
    <source>
        <dbReference type="Proteomes" id="UP000009046"/>
    </source>
</evidence>
<organism>
    <name type="scientific">Pediculus humanus subsp. corporis</name>
    <name type="common">Body louse</name>
    <dbReference type="NCBI Taxonomy" id="121224"/>
    <lineage>
        <taxon>Eukaryota</taxon>
        <taxon>Metazoa</taxon>
        <taxon>Ecdysozoa</taxon>
        <taxon>Arthropoda</taxon>
        <taxon>Hexapoda</taxon>
        <taxon>Insecta</taxon>
        <taxon>Pterygota</taxon>
        <taxon>Neoptera</taxon>
        <taxon>Paraneoptera</taxon>
        <taxon>Psocodea</taxon>
        <taxon>Troctomorpha</taxon>
        <taxon>Phthiraptera</taxon>
        <taxon>Anoplura</taxon>
        <taxon>Pediculidae</taxon>
        <taxon>Pediculus</taxon>
    </lineage>
</organism>
<dbReference type="FunFam" id="3.40.50.300:FF:000018">
    <property type="entry name" value="Cell division control 48"/>
    <property type="match status" value="1"/>
</dbReference>
<dbReference type="VEuPathDB" id="VectorBase:PHUM345890"/>
<dbReference type="AlphaFoldDB" id="E0VNV0"/>
<dbReference type="InParanoid" id="E0VNV0"/>
<dbReference type="OrthoDB" id="27435at2759"/>
<name>E0VNV0_PEDHC</name>
<dbReference type="PANTHER" id="PTHR23077:SF27">
    <property type="entry name" value="ATPASE FAMILY GENE 2 PROTEIN HOMOLOG A"/>
    <property type="match status" value="1"/>
</dbReference>
<dbReference type="GeneID" id="8231881"/>
<evidence type="ECO:0000313" key="7">
    <source>
        <dbReference type="EnsemblMetazoa" id="PHUM345890-PA"/>
    </source>
</evidence>
<dbReference type="EMBL" id="DS235354">
    <property type="protein sequence ID" value="EEB15056.1"/>
    <property type="molecule type" value="Genomic_DNA"/>
</dbReference>
<dbReference type="SMART" id="SM00382">
    <property type="entry name" value="AAA"/>
    <property type="match status" value="2"/>
</dbReference>
<dbReference type="KEGG" id="phu:Phum_PHUM345890"/>
<feature type="domain" description="AAA+ ATPase" evidence="5">
    <location>
        <begin position="260"/>
        <end position="397"/>
    </location>
</feature>
<dbReference type="InterPro" id="IPR003960">
    <property type="entry name" value="ATPase_AAA_CS"/>
</dbReference>
<evidence type="ECO:0000256" key="3">
    <source>
        <dbReference type="ARBA" id="ARBA00022840"/>
    </source>
</evidence>
<keyword evidence="6" id="KW-0378">Hydrolase</keyword>
<dbReference type="InterPro" id="IPR003593">
    <property type="entry name" value="AAA+_ATPase"/>
</dbReference>
<dbReference type="Gene3D" id="1.10.8.60">
    <property type="match status" value="1"/>
</dbReference>
<gene>
    <name evidence="7" type="primary">8231881</name>
    <name evidence="6" type="ORF">Phum_PHUM345890</name>
</gene>
<dbReference type="CDD" id="cd19511">
    <property type="entry name" value="RecA-like_CDC48_r2-like"/>
    <property type="match status" value="1"/>
</dbReference>
<dbReference type="Gene3D" id="3.40.50.300">
    <property type="entry name" value="P-loop containing nucleotide triphosphate hydrolases"/>
    <property type="match status" value="2"/>
</dbReference>
<dbReference type="RefSeq" id="XP_002427794.1">
    <property type="nucleotide sequence ID" value="XM_002427749.1"/>
</dbReference>
<dbReference type="OMA" id="NMSHCNF"/>
<dbReference type="EnsemblMetazoa" id="PHUM345890-RA">
    <property type="protein sequence ID" value="PHUM345890-PA"/>
    <property type="gene ID" value="PHUM345890"/>
</dbReference>
<dbReference type="EMBL" id="AAZO01004032">
    <property type="status" value="NOT_ANNOTATED_CDS"/>
    <property type="molecule type" value="Genomic_DNA"/>
</dbReference>
<dbReference type="eggNOG" id="KOG0730">
    <property type="taxonomic scope" value="Eukaryota"/>
</dbReference>
<dbReference type="Pfam" id="PF00004">
    <property type="entry name" value="AAA"/>
    <property type="match status" value="2"/>
</dbReference>
<dbReference type="InterPro" id="IPR003959">
    <property type="entry name" value="ATPase_AAA_core"/>
</dbReference>
<dbReference type="FunCoup" id="E0VNV0">
    <property type="interactions" value="283"/>
</dbReference>
<dbReference type="HOGENOM" id="CLU_000688_8_5_1"/>
<dbReference type="STRING" id="121224.E0VNV0"/>
<proteinExistence type="inferred from homology"/>
<keyword evidence="1" id="KW-0677">Repeat</keyword>